<comment type="caution">
    <text evidence="1">The sequence shown here is derived from an EMBL/GenBank/DDBJ whole genome shotgun (WGS) entry which is preliminary data.</text>
</comment>
<dbReference type="AlphaFoldDB" id="A0AAV9T649"/>
<sequence>MVHGSSNTRPHPTPSRTLYDALNTCSGQLSHHVQTVYQNDARLTLTRRHLQSILSIP</sequence>
<evidence type="ECO:0000313" key="2">
    <source>
        <dbReference type="Proteomes" id="UP001327957"/>
    </source>
</evidence>
<evidence type="ECO:0000313" key="1">
    <source>
        <dbReference type="EMBL" id="KAK6213736.1"/>
    </source>
</evidence>
<protein>
    <submittedName>
        <fullName evidence="1">Uncharacterized protein</fullName>
    </submittedName>
</protein>
<name>A0AAV9T649_9PEZI</name>
<accession>A0AAV9T649</accession>
<proteinExistence type="predicted"/>
<keyword evidence="2" id="KW-1185">Reference proteome</keyword>
<reference evidence="1 2" key="1">
    <citation type="submission" date="2023-04" db="EMBL/GenBank/DDBJ databases">
        <title>Colletotrichum tabacum stain YC1 causing leaf anthracnose on Nicotiana tabacum(L.) cv.</title>
        <authorList>
            <person name="Ji Z."/>
            <person name="Wang M."/>
            <person name="Zhang J."/>
            <person name="Wang N."/>
            <person name="Zhou Z."/>
        </authorList>
    </citation>
    <scope>NUCLEOTIDE SEQUENCE [LARGE SCALE GENOMIC DNA]</scope>
    <source>
        <strain evidence="1 2">YC1</strain>
    </source>
</reference>
<dbReference type="EMBL" id="JASAOK010000044">
    <property type="protein sequence ID" value="KAK6213736.1"/>
    <property type="molecule type" value="Genomic_DNA"/>
</dbReference>
<gene>
    <name evidence="1" type="ORF">QIS74_09738</name>
</gene>
<dbReference type="Proteomes" id="UP001327957">
    <property type="component" value="Unassembled WGS sequence"/>
</dbReference>
<organism evidence="1 2">
    <name type="scientific">Colletotrichum tabaci</name>
    <dbReference type="NCBI Taxonomy" id="1209068"/>
    <lineage>
        <taxon>Eukaryota</taxon>
        <taxon>Fungi</taxon>
        <taxon>Dikarya</taxon>
        <taxon>Ascomycota</taxon>
        <taxon>Pezizomycotina</taxon>
        <taxon>Sordariomycetes</taxon>
        <taxon>Hypocreomycetidae</taxon>
        <taxon>Glomerellales</taxon>
        <taxon>Glomerellaceae</taxon>
        <taxon>Colletotrichum</taxon>
        <taxon>Colletotrichum destructivum species complex</taxon>
    </lineage>
</organism>